<evidence type="ECO:0000256" key="4">
    <source>
        <dbReference type="ARBA" id="ARBA00023054"/>
    </source>
</evidence>
<comment type="subcellular location">
    <subcellularLocation>
        <location evidence="1">Cytoplasm</location>
        <location evidence="1">Cytoskeleton</location>
        <location evidence="1">Flagellum axoneme</location>
    </subcellularLocation>
    <subcellularLocation>
        <location evidence="8">Cytoplasm</location>
        <location evidence="8">Cytoskeleton</location>
        <location evidence="8">Flagellum basal body</location>
    </subcellularLocation>
</comment>
<dbReference type="AlphaFoldDB" id="A0AAW1N4A4"/>
<evidence type="ECO:0000256" key="12">
    <source>
        <dbReference type="ARBA" id="ARBA00045865"/>
    </source>
</evidence>
<proteinExistence type="inferred from homology"/>
<dbReference type="PANTHER" id="PTHR21625">
    <property type="entry name" value="NYD-SP28 PROTEIN"/>
    <property type="match status" value="1"/>
</dbReference>
<dbReference type="Proteomes" id="UP001458880">
    <property type="component" value="Unassembled WGS sequence"/>
</dbReference>
<evidence type="ECO:0000256" key="10">
    <source>
        <dbReference type="ARBA" id="ARBA00040899"/>
    </source>
</evidence>
<evidence type="ECO:0000259" key="13">
    <source>
        <dbReference type="Pfam" id="PF14772"/>
    </source>
</evidence>
<evidence type="ECO:0000256" key="7">
    <source>
        <dbReference type="ARBA" id="ARBA00023273"/>
    </source>
</evidence>
<gene>
    <name evidence="14" type="ORF">QE152_g4004</name>
</gene>
<evidence type="ECO:0000256" key="9">
    <source>
        <dbReference type="ARBA" id="ARBA00038424"/>
    </source>
</evidence>
<comment type="function">
    <text evidence="12">Component of the nexin-dynein regulatory complex (N-DRC), a key regulator of ciliary/flagellar motility which maintains the alignment and integrity of the distal axoneme and regulates microtubule sliding in motile axonemes. Plays a critical role in the assembly of N-DRC and also stabilizes the assembly of multiple inner dynein arms and radial spokes. Coassembles with DRC1 to form a central scaffold needed for assembly of the N-DRC and its attachment to the outer doublet microtubules.</text>
</comment>
<dbReference type="PANTHER" id="PTHR21625:SF0">
    <property type="entry name" value="DYNEIN REGULATORY COMPLEX SUBUNIT 2"/>
    <property type="match status" value="1"/>
</dbReference>
<dbReference type="EMBL" id="JASPKY010000018">
    <property type="protein sequence ID" value="KAK9752812.1"/>
    <property type="molecule type" value="Genomic_DNA"/>
</dbReference>
<keyword evidence="4" id="KW-0175">Coiled coil</keyword>
<comment type="similarity">
    <text evidence="9">Belongs to the DRC2 family.</text>
</comment>
<dbReference type="GO" id="GO:0070286">
    <property type="term" value="P:axonemal dynein complex assembly"/>
    <property type="evidence" value="ECO:0007669"/>
    <property type="project" value="InterPro"/>
</dbReference>
<evidence type="ECO:0000313" key="15">
    <source>
        <dbReference type="Proteomes" id="UP001458880"/>
    </source>
</evidence>
<keyword evidence="5" id="KW-0969">Cilium</keyword>
<evidence type="ECO:0000313" key="14">
    <source>
        <dbReference type="EMBL" id="KAK9752812.1"/>
    </source>
</evidence>
<sequence>MGGKKKSLASRLAKMSDEERARYLQMKADQEEEARRRKEQLVQAFMKNKIKREDVFARLNKAKINQQWHQFMRIRKCREMKENCEHTKKWIERVVTLKNRTIDNLMKELDEAEFQYSTNLQAHLQHVDNFVDFHRKYFEQIHNEYEDDLDFRLDEAILETGVFKGRSKDDIEHLKALEYGQEVVGRGFVKGSYNYYLKSKEEFIKEVRVRTDSFIV</sequence>
<evidence type="ECO:0000256" key="6">
    <source>
        <dbReference type="ARBA" id="ARBA00023212"/>
    </source>
</evidence>
<evidence type="ECO:0000256" key="2">
    <source>
        <dbReference type="ARBA" id="ARBA00022490"/>
    </source>
</evidence>
<dbReference type="GO" id="GO:0003352">
    <property type="term" value="P:regulation of cilium movement"/>
    <property type="evidence" value="ECO:0007669"/>
    <property type="project" value="TreeGrafter"/>
</dbReference>
<dbReference type="GO" id="GO:0060285">
    <property type="term" value="P:cilium-dependent cell motility"/>
    <property type="evidence" value="ECO:0007669"/>
    <property type="project" value="TreeGrafter"/>
</dbReference>
<keyword evidence="15" id="KW-1185">Reference proteome</keyword>
<dbReference type="Pfam" id="PF14772">
    <property type="entry name" value="NYD-SP28"/>
    <property type="match status" value="1"/>
</dbReference>
<dbReference type="InterPro" id="IPR039505">
    <property type="entry name" value="DRC1/2_N"/>
</dbReference>
<dbReference type="GO" id="GO:0005858">
    <property type="term" value="C:axonemal dynein complex"/>
    <property type="evidence" value="ECO:0007669"/>
    <property type="project" value="InterPro"/>
</dbReference>
<keyword evidence="3" id="KW-0282">Flagellum</keyword>
<keyword evidence="2" id="KW-0963">Cytoplasm</keyword>
<evidence type="ECO:0000256" key="5">
    <source>
        <dbReference type="ARBA" id="ARBA00023069"/>
    </source>
</evidence>
<name>A0AAW1N4A4_POPJA</name>
<evidence type="ECO:0000256" key="1">
    <source>
        <dbReference type="ARBA" id="ARBA00004611"/>
    </source>
</evidence>
<organism evidence="14 15">
    <name type="scientific">Popillia japonica</name>
    <name type="common">Japanese beetle</name>
    <dbReference type="NCBI Taxonomy" id="7064"/>
    <lineage>
        <taxon>Eukaryota</taxon>
        <taxon>Metazoa</taxon>
        <taxon>Ecdysozoa</taxon>
        <taxon>Arthropoda</taxon>
        <taxon>Hexapoda</taxon>
        <taxon>Insecta</taxon>
        <taxon>Pterygota</taxon>
        <taxon>Neoptera</taxon>
        <taxon>Endopterygota</taxon>
        <taxon>Coleoptera</taxon>
        <taxon>Polyphaga</taxon>
        <taxon>Scarabaeiformia</taxon>
        <taxon>Scarabaeidae</taxon>
        <taxon>Rutelinae</taxon>
        <taxon>Popillia</taxon>
    </lineage>
</organism>
<evidence type="ECO:0000256" key="8">
    <source>
        <dbReference type="ARBA" id="ARBA00037841"/>
    </source>
</evidence>
<keyword evidence="7" id="KW-0966">Cell projection</keyword>
<comment type="caution">
    <text evidence="14">The sequence shown here is derived from an EMBL/GenBank/DDBJ whole genome shotgun (WGS) entry which is preliminary data.</text>
</comment>
<reference evidence="14 15" key="1">
    <citation type="journal article" date="2024" name="BMC Genomics">
        <title>De novo assembly and annotation of Popillia japonica's genome with initial clues to its potential as an invasive pest.</title>
        <authorList>
            <person name="Cucini C."/>
            <person name="Boschi S."/>
            <person name="Funari R."/>
            <person name="Cardaioli E."/>
            <person name="Iannotti N."/>
            <person name="Marturano G."/>
            <person name="Paoli F."/>
            <person name="Bruttini M."/>
            <person name="Carapelli A."/>
            <person name="Frati F."/>
            <person name="Nardi F."/>
        </authorList>
    </citation>
    <scope>NUCLEOTIDE SEQUENCE [LARGE SCALE GENOMIC DNA]</scope>
    <source>
        <strain evidence="14">DMR45628</strain>
    </source>
</reference>
<protein>
    <recommendedName>
        <fullName evidence="10">Dynein regulatory complex subunit 2</fullName>
    </recommendedName>
    <alternativeName>
        <fullName evidence="11">Coiled-coil domain-containing protein 65</fullName>
    </alternativeName>
</protein>
<feature type="domain" description="Dynein regulatory complex protein 1/2 N-terminal" evidence="13">
    <location>
        <begin position="26"/>
        <end position="127"/>
    </location>
</feature>
<evidence type="ECO:0000256" key="3">
    <source>
        <dbReference type="ARBA" id="ARBA00022846"/>
    </source>
</evidence>
<evidence type="ECO:0000256" key="11">
    <source>
        <dbReference type="ARBA" id="ARBA00041517"/>
    </source>
</evidence>
<keyword evidence="6" id="KW-0206">Cytoskeleton</keyword>
<dbReference type="InterPro" id="IPR039750">
    <property type="entry name" value="DRC1/DRC2"/>
</dbReference>
<accession>A0AAW1N4A4</accession>